<organism evidence="1 2">
    <name type="scientific">Streptomyces niveus</name>
    <name type="common">Streptomyces spheroides</name>
    <dbReference type="NCBI Taxonomy" id="193462"/>
    <lineage>
        <taxon>Bacteria</taxon>
        <taxon>Bacillati</taxon>
        <taxon>Actinomycetota</taxon>
        <taxon>Actinomycetes</taxon>
        <taxon>Kitasatosporales</taxon>
        <taxon>Streptomycetaceae</taxon>
        <taxon>Streptomyces</taxon>
    </lineage>
</organism>
<gene>
    <name evidence="1" type="ORF">OG442_20245</name>
</gene>
<evidence type="ECO:0000313" key="2">
    <source>
        <dbReference type="Proteomes" id="UP001432209"/>
    </source>
</evidence>
<dbReference type="Proteomes" id="UP001432209">
    <property type="component" value="Chromosome"/>
</dbReference>
<keyword evidence="2" id="KW-1185">Reference proteome</keyword>
<dbReference type="EMBL" id="CP109495">
    <property type="protein sequence ID" value="WUX53700.1"/>
    <property type="molecule type" value="Genomic_DNA"/>
</dbReference>
<reference evidence="1" key="1">
    <citation type="submission" date="2022-10" db="EMBL/GenBank/DDBJ databases">
        <title>The complete genomes of actinobacterial strains from the NBC collection.</title>
        <authorList>
            <person name="Joergensen T.S."/>
            <person name="Alvarez Arevalo M."/>
            <person name="Sterndorff E.B."/>
            <person name="Faurdal D."/>
            <person name="Vuksanovic O."/>
            <person name="Mourched A.-S."/>
            <person name="Charusanti P."/>
            <person name="Shaw S."/>
            <person name="Blin K."/>
            <person name="Weber T."/>
        </authorList>
    </citation>
    <scope>NUCLEOTIDE SEQUENCE</scope>
    <source>
        <strain evidence="1">NBC_01432</strain>
    </source>
</reference>
<dbReference type="RefSeq" id="WP_329077320.1">
    <property type="nucleotide sequence ID" value="NZ_CP109495.1"/>
</dbReference>
<sequence length="465" mass="51085">MTDLYAVRVLAIDPPVRRIQLRVTVVYYDIGEHQPLPDDASFYLRLFEGGPLGEAITREQYADEAWVDANTRWYVANVDRIATRNVPFTGEVEERLSEWLEGIDGGFPWEDGKKFHEMSPGSAAHMRRSESVRVGADYDVVVTDSRWIEHLAVGDWWRTTSYPTRADRLLAGEAGGVPDLRNPVAVLKTFGQDEKHGQLAFSDDSRFLAVTGEHGELVVYGTADWRERLRTGHDFPSPWLMWVPGEPVVTVRDQEEPGRQFAYDAVSGAPVEAGSPQTGHVRSLTGRYRTGDAPGPAVALLSGTGGFRVLSVGEAAGKGAVDSYEGVAFSADESRMFVARGARVYVMDPVDGRTLDVIANDGVPVQSLRVSPGGDYLAITGKRVHDMTIRRVSDHQVVTQDSIGSRRYPLWGIKTTWSPDGRRLAAGLTTLNRDGEVTGAEIHVLPVGLPTTRPTHLPVTRSVTP</sequence>
<protein>
    <submittedName>
        <fullName evidence="1">Uncharacterized protein</fullName>
    </submittedName>
</protein>
<proteinExistence type="predicted"/>
<evidence type="ECO:0000313" key="1">
    <source>
        <dbReference type="EMBL" id="WUX53700.1"/>
    </source>
</evidence>
<accession>A0ABZ2A4R1</accession>
<dbReference type="InterPro" id="IPR015943">
    <property type="entry name" value="WD40/YVTN_repeat-like_dom_sf"/>
</dbReference>
<dbReference type="SUPFAM" id="SSF101908">
    <property type="entry name" value="Putative isomerase YbhE"/>
    <property type="match status" value="1"/>
</dbReference>
<dbReference type="Gene3D" id="2.130.10.10">
    <property type="entry name" value="YVTN repeat-like/Quinoprotein amine dehydrogenase"/>
    <property type="match status" value="1"/>
</dbReference>
<name>A0ABZ2A4R1_STRNV</name>